<evidence type="ECO:0008006" key="4">
    <source>
        <dbReference type="Google" id="ProtNLM"/>
    </source>
</evidence>
<dbReference type="OrthoDB" id="42925at2759"/>
<gene>
    <name evidence="2" type="ORF">SEMRO_176_G077440.2</name>
</gene>
<evidence type="ECO:0000256" key="1">
    <source>
        <dbReference type="SAM" id="Phobius"/>
    </source>
</evidence>
<sequence>MAAEEPGPYDHLTDEEKQALVRGKCNFLALSLLSTVAFIQSGTAAGYCDFASRQVNFVSGFDQQQACSNLNLTRFDSNREYYENMCNVFFTQHGVGFYGWYATVPVDTQLCFTYDQFVTGTGFVQVEFDAAFNAAKVFAVMANLWGAMAWFTIMFSSCCPLDNARIKGLSCYFSLAYICQAFTFLIFASNVCQKGFLAQYFPNSSSFNDIVDNVTCSLGSGGSVSVSATVLYFICSLLAPMSLAPLPIGYRPVPPPPQTTDNVNQATGV</sequence>
<comment type="caution">
    <text evidence="2">The sequence shown here is derived from an EMBL/GenBank/DDBJ whole genome shotgun (WGS) entry which is preliminary data.</text>
</comment>
<feature type="transmembrane region" description="Helical" evidence="1">
    <location>
        <begin position="230"/>
        <end position="250"/>
    </location>
</feature>
<accession>A0A9N8DN71</accession>
<dbReference type="EMBL" id="CAICTM010000175">
    <property type="protein sequence ID" value="CAB9503789.1"/>
    <property type="molecule type" value="Genomic_DNA"/>
</dbReference>
<evidence type="ECO:0000313" key="2">
    <source>
        <dbReference type="EMBL" id="CAB9503789.1"/>
    </source>
</evidence>
<reference evidence="2" key="1">
    <citation type="submission" date="2020-06" db="EMBL/GenBank/DDBJ databases">
        <authorList>
            <consortium name="Plant Systems Biology data submission"/>
        </authorList>
    </citation>
    <scope>NUCLEOTIDE SEQUENCE</scope>
    <source>
        <strain evidence="2">D6</strain>
    </source>
</reference>
<name>A0A9N8DN71_9STRA</name>
<keyword evidence="1" id="KW-1133">Transmembrane helix</keyword>
<organism evidence="2 3">
    <name type="scientific">Seminavis robusta</name>
    <dbReference type="NCBI Taxonomy" id="568900"/>
    <lineage>
        <taxon>Eukaryota</taxon>
        <taxon>Sar</taxon>
        <taxon>Stramenopiles</taxon>
        <taxon>Ochrophyta</taxon>
        <taxon>Bacillariophyta</taxon>
        <taxon>Bacillariophyceae</taxon>
        <taxon>Bacillariophycidae</taxon>
        <taxon>Naviculales</taxon>
        <taxon>Naviculaceae</taxon>
        <taxon>Seminavis</taxon>
    </lineage>
</organism>
<keyword evidence="1" id="KW-0812">Transmembrane</keyword>
<keyword evidence="3" id="KW-1185">Reference proteome</keyword>
<dbReference type="Proteomes" id="UP001153069">
    <property type="component" value="Unassembled WGS sequence"/>
</dbReference>
<protein>
    <recommendedName>
        <fullName evidence="4">Transmembrane protein</fullName>
    </recommendedName>
</protein>
<evidence type="ECO:0000313" key="3">
    <source>
        <dbReference type="Proteomes" id="UP001153069"/>
    </source>
</evidence>
<feature type="transmembrane region" description="Helical" evidence="1">
    <location>
        <begin position="137"/>
        <end position="157"/>
    </location>
</feature>
<proteinExistence type="predicted"/>
<feature type="transmembrane region" description="Helical" evidence="1">
    <location>
        <begin position="169"/>
        <end position="188"/>
    </location>
</feature>
<keyword evidence="1" id="KW-0472">Membrane</keyword>
<dbReference type="AlphaFoldDB" id="A0A9N8DN71"/>